<dbReference type="EMBL" id="PGGH01176073">
    <property type="protein sequence ID" value="NIG60335.1"/>
    <property type="molecule type" value="Genomic_DNA"/>
</dbReference>
<reference evidence="2" key="1">
    <citation type="submission" date="2018-05" db="EMBL/GenBank/DDBJ databases">
        <authorList>
            <person name="Pedro S.L.S."/>
            <person name="Freitas R.C."/>
            <person name="Barreto A.S."/>
            <person name="Lima A.O.S."/>
        </authorList>
    </citation>
    <scope>NUCLEOTIDE SEQUENCE</scope>
    <source>
        <strain evidence="2">BP203</strain>
        <tissue evidence="2">Muscle</tissue>
    </source>
</reference>
<feature type="domain" description="DUF4476" evidence="1">
    <location>
        <begin position="69"/>
        <end position="129"/>
    </location>
</feature>
<dbReference type="InterPro" id="IPR028011">
    <property type="entry name" value="DUF4476"/>
</dbReference>
<name>A0ABX0S6K9_PONBL</name>
<accession>A0ABX0S6K9</accession>
<dbReference type="PANTHER" id="PTHR14880">
    <property type="entry name" value="PROLINE AND SERINE-RICH PROTEIN 1"/>
    <property type="match status" value="1"/>
</dbReference>
<protein>
    <submittedName>
        <fullName evidence="2">Proline and serine rich 1</fullName>
    </submittedName>
</protein>
<evidence type="ECO:0000313" key="3">
    <source>
        <dbReference type="Proteomes" id="UP001165941"/>
    </source>
</evidence>
<dbReference type="InterPro" id="IPR042616">
    <property type="entry name" value="PROSER1"/>
</dbReference>
<proteinExistence type="predicted"/>
<evidence type="ECO:0000259" key="1">
    <source>
        <dbReference type="Pfam" id="PF14771"/>
    </source>
</evidence>
<sequence>MPLSCGDRRSASGYRTSGFFSPRVSREAPGLFRLSQCIRYSMELGKAVLTEYKLKAIEYVHGYFSSEQKMVAVHPAEVVNILNCFTFSKDKLVALELLASNIVDAQNSRPIEDLFRINMSEKKRCKRVLEQAFKAGCKAPHAMISSCGTIPGNPYPKGKPSRINGIFPLWRVGATLRCGAQASHSGGFSLLRSTGSRRVGFSSCGMRAQ</sequence>
<dbReference type="Proteomes" id="UP001165941">
    <property type="component" value="Unassembled WGS sequence"/>
</dbReference>
<dbReference type="Pfam" id="PF14771">
    <property type="entry name" value="DUF4476"/>
    <property type="match status" value="1"/>
</dbReference>
<dbReference type="PANTHER" id="PTHR14880:SF2">
    <property type="entry name" value="PROLINE AND SERINE-RICH PROTEIN 1"/>
    <property type="match status" value="1"/>
</dbReference>
<organism evidence="2 3">
    <name type="scientific">Pontoporia blainvillei</name>
    <name type="common">Franciscana</name>
    <name type="synonym">Delphinus blainvillei</name>
    <dbReference type="NCBI Taxonomy" id="48723"/>
    <lineage>
        <taxon>Eukaryota</taxon>
        <taxon>Metazoa</taxon>
        <taxon>Chordata</taxon>
        <taxon>Craniata</taxon>
        <taxon>Vertebrata</taxon>
        <taxon>Euteleostomi</taxon>
        <taxon>Mammalia</taxon>
        <taxon>Eutheria</taxon>
        <taxon>Laurasiatheria</taxon>
        <taxon>Artiodactyla</taxon>
        <taxon>Whippomorpha</taxon>
        <taxon>Cetacea</taxon>
        <taxon>Odontoceti</taxon>
        <taxon>Pontoporiidae</taxon>
        <taxon>Pontoporia</taxon>
    </lineage>
</organism>
<gene>
    <name evidence="2" type="ORF">BU61_4087</name>
</gene>
<keyword evidence="3" id="KW-1185">Reference proteome</keyword>
<comment type="caution">
    <text evidence="2">The sequence shown here is derived from an EMBL/GenBank/DDBJ whole genome shotgun (WGS) entry which is preliminary data.</text>
</comment>
<evidence type="ECO:0000313" key="2">
    <source>
        <dbReference type="EMBL" id="NIG60335.1"/>
    </source>
</evidence>